<evidence type="ECO:0008006" key="4">
    <source>
        <dbReference type="Google" id="ProtNLM"/>
    </source>
</evidence>
<feature type="transmembrane region" description="Helical" evidence="1">
    <location>
        <begin position="94"/>
        <end position="117"/>
    </location>
</feature>
<feature type="transmembrane region" description="Helical" evidence="1">
    <location>
        <begin position="34"/>
        <end position="51"/>
    </location>
</feature>
<feature type="transmembrane region" description="Helical" evidence="1">
    <location>
        <begin position="58"/>
        <end position="82"/>
    </location>
</feature>
<keyword evidence="1" id="KW-1133">Transmembrane helix</keyword>
<dbReference type="InterPro" id="IPR007165">
    <property type="entry name" value="Phage_holin_4_2"/>
</dbReference>
<evidence type="ECO:0000256" key="1">
    <source>
        <dbReference type="SAM" id="Phobius"/>
    </source>
</evidence>
<dbReference type="KEGG" id="nti:DNFV4_00972"/>
<dbReference type="EMBL" id="OX365700">
    <property type="protein sequence ID" value="CAI4030544.1"/>
    <property type="molecule type" value="Genomic_DNA"/>
</dbReference>
<sequence length="133" mass="14529">MTGWLTRILVTGIAVFLAISIVPGIEVQSWSAGLAAVLVLTILNALVRPILYVMSLPLILLTFGLFMVIINAVLLELVAYLVKGFIVTGLWPAMLGSLVISIVTTILTAMTSTQIYSARLDDRHERRPPRIIN</sequence>
<evidence type="ECO:0000313" key="3">
    <source>
        <dbReference type="Proteomes" id="UP001179121"/>
    </source>
</evidence>
<protein>
    <recommendedName>
        <fullName evidence="4">Phage holin family protein</fullName>
    </recommendedName>
</protein>
<proteinExistence type="predicted"/>
<keyword evidence="3" id="KW-1185">Reference proteome</keyword>
<evidence type="ECO:0000313" key="2">
    <source>
        <dbReference type="EMBL" id="CAI4030544.1"/>
    </source>
</evidence>
<name>A0AA86T245_9BACT</name>
<dbReference type="PANTHER" id="PTHR37309">
    <property type="entry name" value="SLR0284 PROTEIN"/>
    <property type="match status" value="1"/>
</dbReference>
<dbReference type="PANTHER" id="PTHR37309:SF1">
    <property type="entry name" value="SLR0284 PROTEIN"/>
    <property type="match status" value="1"/>
</dbReference>
<keyword evidence="1" id="KW-0472">Membrane</keyword>
<dbReference type="RefSeq" id="WP_289267528.1">
    <property type="nucleotide sequence ID" value="NZ_OX365700.1"/>
</dbReference>
<dbReference type="Pfam" id="PF04020">
    <property type="entry name" value="Phage_holin_4_2"/>
    <property type="match status" value="1"/>
</dbReference>
<gene>
    <name evidence="2" type="ORF">DNFV4_00972</name>
</gene>
<reference evidence="2" key="1">
    <citation type="submission" date="2022-10" db="EMBL/GenBank/DDBJ databases">
        <authorList>
            <person name="Koch H."/>
        </authorList>
    </citation>
    <scope>NUCLEOTIDE SEQUENCE</scope>
    <source>
        <strain evidence="2">DNF</strain>
    </source>
</reference>
<accession>A0AA86T245</accession>
<keyword evidence="1" id="KW-0812">Transmembrane</keyword>
<dbReference type="Proteomes" id="UP001179121">
    <property type="component" value="Chromosome"/>
</dbReference>
<dbReference type="AlphaFoldDB" id="A0AA86T245"/>
<organism evidence="2 3">
    <name type="scientific">Nitrospira tepida</name>
    <dbReference type="NCBI Taxonomy" id="2973512"/>
    <lineage>
        <taxon>Bacteria</taxon>
        <taxon>Pseudomonadati</taxon>
        <taxon>Nitrospirota</taxon>
        <taxon>Nitrospiria</taxon>
        <taxon>Nitrospirales</taxon>
        <taxon>Nitrospiraceae</taxon>
        <taxon>Nitrospira</taxon>
    </lineage>
</organism>